<sequence length="166" mass="18749">MHLREPQGKVTGVGNSRGQKDTADGIRDEDKAFFPHGTTRIVGHVVDFVKDDPINVREAGVFRANHLPEDLLCHHKQVRVLVDLDITSDDTNTRELLREIVILLVRDCLQWRRVNHLFPQGGGIFCEDGLSRSSGHSREYRVPLCHGPNRVFLPLVELVPKGVYEA</sequence>
<gene>
    <name evidence="2" type="primary">z597L</name>
    <name evidence="2" type="ORF">ATCV1_z597L</name>
</gene>
<accession>A7K9K7</accession>
<keyword evidence="3" id="KW-1185">Reference proteome</keyword>
<feature type="region of interest" description="Disordered" evidence="1">
    <location>
        <begin position="1"/>
        <end position="26"/>
    </location>
</feature>
<name>A7K9K7_9PHYC</name>
<protein>
    <submittedName>
        <fullName evidence="2">Uncharacterized protein z597L</fullName>
    </submittedName>
</protein>
<evidence type="ECO:0000313" key="3">
    <source>
        <dbReference type="Proteomes" id="UP000202420"/>
    </source>
</evidence>
<dbReference type="EMBL" id="EF101928">
    <property type="protein sequence ID" value="ABT16731.1"/>
    <property type="molecule type" value="Genomic_DNA"/>
</dbReference>
<evidence type="ECO:0000313" key="2">
    <source>
        <dbReference type="EMBL" id="ABT16731.1"/>
    </source>
</evidence>
<dbReference type="Proteomes" id="UP000202420">
    <property type="component" value="Segment"/>
</dbReference>
<reference evidence="2 3" key="1">
    <citation type="submission" date="2006-09" db="EMBL/GenBank/DDBJ databases">
        <title>Sequence and annotation of the 288-kb ATCV-1 virus that infects an endosymbiotic Chlorella strain of the heliozoon Acanthocystis turfacea.</title>
        <authorList>
            <person name="Fitzgerald L.A."/>
            <person name="Graves M.V."/>
            <person name="Li X."/>
            <person name="Pfitzner A.J.P."/>
            <person name="Hartigan J."/>
            <person name="Van Etten J.L."/>
        </authorList>
    </citation>
    <scope>NUCLEOTIDE SEQUENCE [LARGE SCALE GENOMIC DNA]</scope>
    <source>
        <strain evidence="2 3">ATCV-1</strain>
    </source>
</reference>
<dbReference type="GeneID" id="5470500"/>
<dbReference type="RefSeq" id="YP_001427078.1">
    <property type="nucleotide sequence ID" value="NC_008724.1"/>
</dbReference>
<evidence type="ECO:0000256" key="1">
    <source>
        <dbReference type="SAM" id="MobiDB-lite"/>
    </source>
</evidence>
<proteinExistence type="predicted"/>
<dbReference type="KEGG" id="vg:5470500"/>
<organism evidence="2 3">
    <name type="scientific">Chlorovirus heliozoae</name>
    <dbReference type="NCBI Taxonomy" id="322019"/>
    <lineage>
        <taxon>Viruses</taxon>
        <taxon>Varidnaviria</taxon>
        <taxon>Bamfordvirae</taxon>
        <taxon>Nucleocytoviricota</taxon>
        <taxon>Megaviricetes</taxon>
        <taxon>Algavirales</taxon>
        <taxon>Phycodnaviridae</taxon>
        <taxon>Chlorovirus</taxon>
    </lineage>
</organism>